<evidence type="ECO:0000313" key="4">
    <source>
        <dbReference type="Proteomes" id="UP001596241"/>
    </source>
</evidence>
<dbReference type="EMBL" id="JBHSPW010000008">
    <property type="protein sequence ID" value="MFC5894958.1"/>
    <property type="molecule type" value="Genomic_DNA"/>
</dbReference>
<evidence type="ECO:0000256" key="1">
    <source>
        <dbReference type="SAM" id="MobiDB-lite"/>
    </source>
</evidence>
<protein>
    <submittedName>
        <fullName evidence="3">GTPase</fullName>
    </submittedName>
</protein>
<evidence type="ECO:0000259" key="2">
    <source>
        <dbReference type="Pfam" id="PF01926"/>
    </source>
</evidence>
<accession>A0ABW1FN69</accession>
<dbReference type="InterPro" id="IPR005662">
    <property type="entry name" value="GTPase_Era-like"/>
</dbReference>
<organism evidence="3 4">
    <name type="scientific">Streptomyces ramulosus</name>
    <dbReference type="NCBI Taxonomy" id="47762"/>
    <lineage>
        <taxon>Bacteria</taxon>
        <taxon>Bacillati</taxon>
        <taxon>Actinomycetota</taxon>
        <taxon>Actinomycetes</taxon>
        <taxon>Kitasatosporales</taxon>
        <taxon>Streptomycetaceae</taxon>
        <taxon>Streptomyces</taxon>
    </lineage>
</organism>
<dbReference type="SUPFAM" id="SSF52540">
    <property type="entry name" value="P-loop containing nucleoside triphosphate hydrolases"/>
    <property type="match status" value="1"/>
</dbReference>
<dbReference type="Pfam" id="PF01926">
    <property type="entry name" value="MMR_HSR1"/>
    <property type="match status" value="1"/>
</dbReference>
<reference evidence="4" key="1">
    <citation type="journal article" date="2019" name="Int. J. Syst. Evol. Microbiol.">
        <title>The Global Catalogue of Microorganisms (GCM) 10K type strain sequencing project: providing services to taxonomists for standard genome sequencing and annotation.</title>
        <authorList>
            <consortium name="The Broad Institute Genomics Platform"/>
            <consortium name="The Broad Institute Genome Sequencing Center for Infectious Disease"/>
            <person name="Wu L."/>
            <person name="Ma J."/>
        </authorList>
    </citation>
    <scope>NUCLEOTIDE SEQUENCE [LARGE SCALE GENOMIC DNA]</scope>
    <source>
        <strain evidence="4">CGMCC 1.15809</strain>
    </source>
</reference>
<feature type="compositionally biased region" description="Pro residues" evidence="1">
    <location>
        <begin position="13"/>
        <end position="23"/>
    </location>
</feature>
<feature type="compositionally biased region" description="Low complexity" evidence="1">
    <location>
        <begin position="33"/>
        <end position="42"/>
    </location>
</feature>
<keyword evidence="4" id="KW-1185">Reference proteome</keyword>
<proteinExistence type="predicted"/>
<dbReference type="Proteomes" id="UP001596241">
    <property type="component" value="Unassembled WGS sequence"/>
</dbReference>
<dbReference type="RefSeq" id="WP_345084276.1">
    <property type="nucleotide sequence ID" value="NZ_BAAAWG010000007.1"/>
</dbReference>
<dbReference type="PANTHER" id="PTHR42698">
    <property type="entry name" value="GTPASE ERA"/>
    <property type="match status" value="1"/>
</dbReference>
<feature type="compositionally biased region" description="Basic residues" evidence="1">
    <location>
        <begin position="102"/>
        <end position="113"/>
    </location>
</feature>
<feature type="compositionally biased region" description="Gly residues" evidence="1">
    <location>
        <begin position="1"/>
        <end position="12"/>
    </location>
</feature>
<dbReference type="Gene3D" id="3.40.50.300">
    <property type="entry name" value="P-loop containing nucleotide triphosphate hydrolases"/>
    <property type="match status" value="1"/>
</dbReference>
<name>A0ABW1FN69_9ACTN</name>
<feature type="compositionally biased region" description="Pro residues" evidence="1">
    <location>
        <begin position="150"/>
        <end position="163"/>
    </location>
</feature>
<feature type="domain" description="G" evidence="2">
    <location>
        <begin position="244"/>
        <end position="361"/>
    </location>
</feature>
<evidence type="ECO:0000313" key="3">
    <source>
        <dbReference type="EMBL" id="MFC5894958.1"/>
    </source>
</evidence>
<dbReference type="PANTHER" id="PTHR42698:SF1">
    <property type="entry name" value="GTPASE ERA, MITOCHONDRIAL"/>
    <property type="match status" value="1"/>
</dbReference>
<feature type="region of interest" description="Disordered" evidence="1">
    <location>
        <begin position="1"/>
        <end position="61"/>
    </location>
</feature>
<comment type="caution">
    <text evidence="3">The sequence shown here is derived from an EMBL/GenBank/DDBJ whole genome shotgun (WGS) entry which is preliminary data.</text>
</comment>
<feature type="compositionally biased region" description="Low complexity" evidence="1">
    <location>
        <begin position="114"/>
        <end position="123"/>
    </location>
</feature>
<dbReference type="InterPro" id="IPR027417">
    <property type="entry name" value="P-loop_NTPase"/>
</dbReference>
<feature type="region of interest" description="Disordered" evidence="1">
    <location>
        <begin position="79"/>
        <end position="172"/>
    </location>
</feature>
<dbReference type="InterPro" id="IPR006073">
    <property type="entry name" value="GTP-bd"/>
</dbReference>
<feature type="compositionally biased region" description="Basic and acidic residues" evidence="1">
    <location>
        <begin position="124"/>
        <end position="133"/>
    </location>
</feature>
<sequence>MNGASGPGDLPGGPGPAAAPPDPCGACGHTGDCPACRARAGRPPAPAAPLEQTPDDPEDHAAWAAGAVVCTDGRLVTRGAAWDDGLIARRAPAAAPGDTTRRPGRNPRRRRRLPTPWTTGTDPRTPEDTDRPPPPEGGRIGPQWDGDLPAEPPDATPAPPSGPAPRDAHHDPRLAPYADAAYGWALPDAGRHDPGDALQTRLDALRQLIVLSRSRLDRTMLDAAGQVLDAADERRRLSARHTVVAIAGATGSGKSSLFNALAGAPRSRAGAQRPTTGEPVACVWSGGHPGAEGLLQRLGVPPHRRHTPARDATGLDGLVLLDLPDHDSAQTGHRAQVDRLLALVDAVIWVVDPEKYADAVLHEHYLRPHAGYAEVTFVVLNQIDRLPGDAADQVVDDLRRLLDDDGVALGEHGEPGATVLALSAATGTGVGELRDALAHFVADRGAADRRLAADVDAAATRLRPAYTTQGRVTLTARARSAFDDRLAEAVGAAATGRTAEHDWLRHAERACATPWTRLHHRRTRPAADTPRTTTDDRAAARPVVEQAVRNLVGEASRGLPAPWAQAVRDAAGRGAGELPAALDAVAADAETALRPGPVRPRWWTVSAALQGLMCVLQILGTVWLLGTVTGPADLTGWPAALAVTALGVLGAPALTWACAAAARAPARRHGQETERRLREAAAHCGRAHVLEPVAAELLRYQEVREQYAVASGG</sequence>
<gene>
    <name evidence="3" type="ORF">ACFP3M_19350</name>
</gene>